<evidence type="ECO:0000256" key="3">
    <source>
        <dbReference type="ARBA" id="ARBA00072219"/>
    </source>
</evidence>
<evidence type="ECO:0000256" key="2">
    <source>
        <dbReference type="ARBA" id="ARBA00022490"/>
    </source>
</evidence>
<dbReference type="PANTHER" id="PTHR34700">
    <property type="entry name" value="POTASSIUM BINDING PROTEIN KBP"/>
    <property type="match status" value="1"/>
</dbReference>
<dbReference type="STRING" id="880071.Fleli_1470"/>
<comment type="subcellular location">
    <subcellularLocation>
        <location evidence="1">Cytoplasm</location>
    </subcellularLocation>
</comment>
<dbReference type="NCBIfam" id="NF008399">
    <property type="entry name" value="PRK11198.1"/>
    <property type="match status" value="1"/>
</dbReference>
<dbReference type="PROSITE" id="PS51782">
    <property type="entry name" value="LYSM"/>
    <property type="match status" value="1"/>
</dbReference>
<protein>
    <recommendedName>
        <fullName evidence="3">Potassium binding protein Kbp</fullName>
    </recommendedName>
</protein>
<evidence type="ECO:0000259" key="4">
    <source>
        <dbReference type="PROSITE" id="PS51782"/>
    </source>
</evidence>
<dbReference type="SUPFAM" id="SSF54106">
    <property type="entry name" value="LysM domain"/>
    <property type="match status" value="1"/>
</dbReference>
<dbReference type="OrthoDB" id="370541at2"/>
<feature type="domain" description="LysM" evidence="4">
    <location>
        <begin position="111"/>
        <end position="160"/>
    </location>
</feature>
<dbReference type="Gene3D" id="3.10.350.10">
    <property type="entry name" value="LysM domain"/>
    <property type="match status" value="1"/>
</dbReference>
<dbReference type="InterPro" id="IPR018392">
    <property type="entry name" value="LysM"/>
</dbReference>
<reference evidence="6" key="1">
    <citation type="submission" date="2012-06" db="EMBL/GenBank/DDBJ databases">
        <title>The complete genome of Flexibacter litoralis DSM 6794.</title>
        <authorList>
            <person name="Lucas S."/>
            <person name="Copeland A."/>
            <person name="Lapidus A."/>
            <person name="Glavina del Rio T."/>
            <person name="Dalin E."/>
            <person name="Tice H."/>
            <person name="Bruce D."/>
            <person name="Goodwin L."/>
            <person name="Pitluck S."/>
            <person name="Peters L."/>
            <person name="Ovchinnikova G."/>
            <person name="Lu M."/>
            <person name="Kyrpides N."/>
            <person name="Mavromatis K."/>
            <person name="Ivanova N."/>
            <person name="Brettin T."/>
            <person name="Detter J.C."/>
            <person name="Han C."/>
            <person name="Larimer F."/>
            <person name="Land M."/>
            <person name="Hauser L."/>
            <person name="Markowitz V."/>
            <person name="Cheng J.-F."/>
            <person name="Hugenholtz P."/>
            <person name="Woyke T."/>
            <person name="Wu D."/>
            <person name="Spring S."/>
            <person name="Lang E."/>
            <person name="Kopitz M."/>
            <person name="Brambilla E."/>
            <person name="Klenk H.-P."/>
            <person name="Eisen J.A."/>
        </authorList>
    </citation>
    <scope>NUCLEOTIDE SEQUENCE [LARGE SCALE GENOMIC DNA]</scope>
    <source>
        <strain evidence="6">ATCC 23117 / DSM 6794 / NBRC 15988 / NCIMB 1366 / Sio-4</strain>
    </source>
</reference>
<dbReference type="InterPro" id="IPR007055">
    <property type="entry name" value="BON_dom"/>
</dbReference>
<dbReference type="RefSeq" id="WP_014797352.1">
    <property type="nucleotide sequence ID" value="NC_018018.1"/>
</dbReference>
<dbReference type="AlphaFoldDB" id="I4AIW0"/>
<dbReference type="PATRIC" id="fig|880071.3.peg.1449"/>
<keyword evidence="2" id="KW-0963">Cytoplasm</keyword>
<name>I4AIW0_BERLS</name>
<sequence length="163" mass="18043">MGLFSFIKDAGAKVFGKKEEKQQAPNPQIAEHIQKEEAIEKSQLEGLRDEVLALNIPIENMNLVFGQSVTVTGKTKTNAEREKIILAVGNVEGVSIVEDRIEVEQPEPEAQFYTVKKGDSLSKIAGAFYDDVKAYPVIFEANKPMLKDPSLIYPGQVLRIPAK</sequence>
<dbReference type="eggNOG" id="COG1652">
    <property type="taxonomic scope" value="Bacteria"/>
</dbReference>
<organism evidence="5 6">
    <name type="scientific">Bernardetia litoralis (strain ATCC 23117 / DSM 6794 / NBRC 15988 / NCIMB 1366 / Fx l1 / Sio-4)</name>
    <name type="common">Flexibacter litoralis</name>
    <dbReference type="NCBI Taxonomy" id="880071"/>
    <lineage>
        <taxon>Bacteria</taxon>
        <taxon>Pseudomonadati</taxon>
        <taxon>Bacteroidota</taxon>
        <taxon>Cytophagia</taxon>
        <taxon>Cytophagales</taxon>
        <taxon>Bernardetiaceae</taxon>
        <taxon>Bernardetia</taxon>
    </lineage>
</organism>
<dbReference type="GO" id="GO:0005737">
    <property type="term" value="C:cytoplasm"/>
    <property type="evidence" value="ECO:0007669"/>
    <property type="project" value="UniProtKB-SubCell"/>
</dbReference>
<proteinExistence type="predicted"/>
<dbReference type="EMBL" id="CP003345">
    <property type="protein sequence ID" value="AFM03895.1"/>
    <property type="molecule type" value="Genomic_DNA"/>
</dbReference>
<gene>
    <name evidence="5" type="ordered locus">Fleli_1470</name>
</gene>
<dbReference type="HOGENOM" id="CLU_125377_0_0_10"/>
<keyword evidence="6" id="KW-1185">Reference proteome</keyword>
<dbReference type="Pfam" id="PF01476">
    <property type="entry name" value="LysM"/>
    <property type="match status" value="1"/>
</dbReference>
<dbReference type="SMART" id="SM00257">
    <property type="entry name" value="LysM"/>
    <property type="match status" value="1"/>
</dbReference>
<dbReference type="CDD" id="cd00118">
    <property type="entry name" value="LysM"/>
    <property type="match status" value="1"/>
</dbReference>
<evidence type="ECO:0000313" key="6">
    <source>
        <dbReference type="Proteomes" id="UP000006054"/>
    </source>
</evidence>
<dbReference type="PANTHER" id="PTHR34700:SF8">
    <property type="entry name" value="POTASSIUM BINDING PROTEIN KBP"/>
    <property type="match status" value="1"/>
</dbReference>
<dbReference type="InterPro" id="IPR036779">
    <property type="entry name" value="LysM_dom_sf"/>
</dbReference>
<dbReference type="Proteomes" id="UP000006054">
    <property type="component" value="Chromosome"/>
</dbReference>
<evidence type="ECO:0000313" key="5">
    <source>
        <dbReference type="EMBL" id="AFM03895.1"/>
    </source>
</evidence>
<evidence type="ECO:0000256" key="1">
    <source>
        <dbReference type="ARBA" id="ARBA00004496"/>
    </source>
</evidence>
<dbReference type="FunFam" id="3.10.350.10:FF:000001">
    <property type="entry name" value="Peptidoglycan-binding protein LysM"/>
    <property type="match status" value="1"/>
</dbReference>
<dbReference type="KEGG" id="fli:Fleli_1470"/>
<dbReference type="InterPro" id="IPR052196">
    <property type="entry name" value="Bact_Kbp"/>
</dbReference>
<dbReference type="Pfam" id="PF04972">
    <property type="entry name" value="BON"/>
    <property type="match status" value="1"/>
</dbReference>
<accession>I4AIW0</accession>